<sequence length="1164" mass="132591">DMVGHCPGTAKFGSKKFINSVLKWNNENLKYLLSGYFAGDGCFNPRNGFQGVGVARKMMDQLANICDRIGVEYSYTQTRLSKINRQTIYNIRISRRACDIFNNLNFKYQSNKIDESKIRNTPYFVKDNYIYRKILSIKEYYYNGDVYDLTISNKSSYVVHRVAVHNSQFSMNGFKLECKSKKVLKYYERLSEKLKLADKLNDISHEYFLLGDVYPFSEIECPHCRGTNKTEDGEMCKHPDGSFKSIKILNPDYIEAKTNPLASQPEYFLVPDEELRTLVQRREPRRIYENLPQEVVALILTGQPIPLSSRSIGHLKHNASSYGTYGSSMLQRLFTMLAYKTKIMTANWIIAERLILPVRVVKVGDKDRPATEEDLQDVVNQLSAVANDPNLTIVTHHAFDYEYYGATSKIHNITQEMEQIGKEILDGLMLNQALLNGEMASYSCLSTDTTTLTDSGFKNYWEIDPEKDKIACYNPETKLIEYHLPYKKMVYDYEGEMVRFNTDKIDILATPNHRMWSAKRDSKDYKFTRAEDIKPRARFIGAVDGYVGEYQKSIQIGEEEYSIYDFCKLVGYYVSEGWVSEEKRKNRTRKFTTISIGQSKDGKAREDIDGLFNDMFKTHYDNNDQVSVYKPLLSQYLKGNFGKGSINKKLSPFVKNLAPECLQIVIDAMINGDGSIKNENRKIPSVAYYTSSKQLANDFAEIAFKCGYVVKIRESNRRSRIKKYFNKTGHQYITKHQQYVIYISKGFKGRNPTLCSKSKKYVRREITRVNYKDKVYCFSVPYELFITMRNGLLTIQGNSAQVGVEVLIRRLENWRNKLKNWVEKNIFLPVAMMQGFIDEEESKEVGETVYQYPDLIFNDLQLRDKTNKIQSLMQLYDKGLVSAQTILEELGLDYDTEVEKLRSEQVVASAAGMMMPGQGGGDMGMGGMGGMGGMPGGDMGMGGEMGGMPGVGMPGTMPGGEMGGMGGMPGGMPAAAESLPKITKRGKGGGKEEEQETPPQMIKLTKLEQRMYKMLKTLNAPYPLFGQYQVKLPGEERPFTIDFAYPRIGVGCEADGSVWHQREDFIKRDQIRDQKLANVGWRILRFKEDAIEQNIDAVKDVIYKNMVEASRDLKKRAEDQSMQKLAAVPDYINQYKGDEIGMNIIELSHGLGKLILIGTVANGK</sequence>
<dbReference type="CDD" id="cd00081">
    <property type="entry name" value="Hint"/>
    <property type="match status" value="1"/>
</dbReference>
<accession>A0A0F9NH25</accession>
<feature type="non-terminal residue" evidence="4">
    <location>
        <position position="1"/>
    </location>
</feature>
<dbReference type="SMART" id="SM00305">
    <property type="entry name" value="HintC"/>
    <property type="match status" value="1"/>
</dbReference>
<dbReference type="SUPFAM" id="SSF51294">
    <property type="entry name" value="Hedgehog/intein (Hint) domain"/>
    <property type="match status" value="2"/>
</dbReference>
<reference evidence="4" key="1">
    <citation type="journal article" date="2015" name="Nature">
        <title>Complex archaea that bridge the gap between prokaryotes and eukaryotes.</title>
        <authorList>
            <person name="Spang A."/>
            <person name="Saw J.H."/>
            <person name="Jorgensen S.L."/>
            <person name="Zaremba-Niedzwiedzka K."/>
            <person name="Martijn J."/>
            <person name="Lind A.E."/>
            <person name="van Eijk R."/>
            <person name="Schleper C."/>
            <person name="Guy L."/>
            <person name="Ettema T.J."/>
        </authorList>
    </citation>
    <scope>NUCLEOTIDE SEQUENCE</scope>
</reference>
<dbReference type="GO" id="GO:0004519">
    <property type="term" value="F:endonuclease activity"/>
    <property type="evidence" value="ECO:0007669"/>
    <property type="project" value="InterPro"/>
</dbReference>
<evidence type="ECO:0000256" key="1">
    <source>
        <dbReference type="ARBA" id="ARBA00022813"/>
    </source>
</evidence>
<evidence type="ECO:0000259" key="3">
    <source>
        <dbReference type="PROSITE" id="PS50819"/>
    </source>
</evidence>
<dbReference type="Gene3D" id="3.40.960.10">
    <property type="entry name" value="VSR Endonuclease"/>
    <property type="match status" value="1"/>
</dbReference>
<dbReference type="SMART" id="SM00306">
    <property type="entry name" value="HintN"/>
    <property type="match status" value="1"/>
</dbReference>
<dbReference type="SUPFAM" id="SSF52980">
    <property type="entry name" value="Restriction endonuclease-like"/>
    <property type="match status" value="1"/>
</dbReference>
<dbReference type="Pfam" id="PF04480">
    <property type="entry name" value="DUF559"/>
    <property type="match status" value="1"/>
</dbReference>
<proteinExistence type="predicted"/>
<dbReference type="AlphaFoldDB" id="A0A0F9NH25"/>
<evidence type="ECO:0000256" key="2">
    <source>
        <dbReference type="ARBA" id="ARBA00023000"/>
    </source>
</evidence>
<keyword evidence="2" id="KW-0651">Protein splicing</keyword>
<dbReference type="InterPro" id="IPR007569">
    <property type="entry name" value="DUF559"/>
</dbReference>
<dbReference type="InterPro" id="IPR004042">
    <property type="entry name" value="Intein_endonuc_central"/>
</dbReference>
<dbReference type="InterPro" id="IPR027434">
    <property type="entry name" value="Homing_endonucl"/>
</dbReference>
<dbReference type="EMBL" id="LAZR01003540">
    <property type="protein sequence ID" value="KKN17254.1"/>
    <property type="molecule type" value="Genomic_DNA"/>
</dbReference>
<protein>
    <recommendedName>
        <fullName evidence="3">DOD-type homing endonuclease domain-containing protein</fullName>
    </recommendedName>
</protein>
<dbReference type="Gene3D" id="2.170.16.10">
    <property type="entry name" value="Hedgehog/Intein (Hint) domain"/>
    <property type="match status" value="2"/>
</dbReference>
<dbReference type="InterPro" id="IPR003586">
    <property type="entry name" value="Hint_dom_C"/>
</dbReference>
<dbReference type="Gene3D" id="3.10.28.10">
    <property type="entry name" value="Homing endonucleases"/>
    <property type="match status" value="2"/>
</dbReference>
<dbReference type="SUPFAM" id="SSF55608">
    <property type="entry name" value="Homing endonucleases"/>
    <property type="match status" value="2"/>
</dbReference>
<name>A0A0F9NH25_9ZZZZ</name>
<organism evidence="4">
    <name type="scientific">marine sediment metagenome</name>
    <dbReference type="NCBI Taxonomy" id="412755"/>
    <lineage>
        <taxon>unclassified sequences</taxon>
        <taxon>metagenomes</taxon>
        <taxon>ecological metagenomes</taxon>
    </lineage>
</organism>
<dbReference type="InterPro" id="IPR030934">
    <property type="entry name" value="Intein_C"/>
</dbReference>
<gene>
    <name evidence="4" type="ORF">LCGC14_0967600</name>
</gene>
<dbReference type="GO" id="GO:0016539">
    <property type="term" value="P:intein-mediated protein splicing"/>
    <property type="evidence" value="ECO:0007669"/>
    <property type="project" value="InterPro"/>
</dbReference>
<dbReference type="PROSITE" id="PS50817">
    <property type="entry name" value="INTEIN_N_TER"/>
    <property type="match status" value="1"/>
</dbReference>
<dbReference type="InterPro" id="IPR011335">
    <property type="entry name" value="Restrct_endonuc-II-like"/>
</dbReference>
<feature type="domain" description="DOD-type homing endonuclease" evidence="3">
    <location>
        <begin position="569"/>
        <end position="708"/>
    </location>
</feature>
<keyword evidence="1" id="KW-0068">Autocatalytic cleavage</keyword>
<dbReference type="InterPro" id="IPR036844">
    <property type="entry name" value="Hint_dom_sf"/>
</dbReference>
<evidence type="ECO:0000313" key="4">
    <source>
        <dbReference type="EMBL" id="KKN17254.1"/>
    </source>
</evidence>
<dbReference type="Pfam" id="PF14528">
    <property type="entry name" value="LAGLIDADG_3"/>
    <property type="match status" value="1"/>
</dbReference>
<dbReference type="PROSITE" id="PS50819">
    <property type="entry name" value="INTEIN_ENDONUCLEASE"/>
    <property type="match status" value="1"/>
</dbReference>
<dbReference type="PROSITE" id="PS50818">
    <property type="entry name" value="INTEIN_C_TER"/>
    <property type="match status" value="1"/>
</dbReference>
<comment type="caution">
    <text evidence="4">The sequence shown here is derived from an EMBL/GenBank/DDBJ whole genome shotgun (WGS) entry which is preliminary data.</text>
</comment>
<dbReference type="InterPro" id="IPR004860">
    <property type="entry name" value="LAGLIDADG_dom"/>
</dbReference>
<dbReference type="InterPro" id="IPR003587">
    <property type="entry name" value="Hint_dom_N"/>
</dbReference>
<dbReference type="InterPro" id="IPR006141">
    <property type="entry name" value="Intein_N"/>
</dbReference>